<feature type="non-terminal residue" evidence="5">
    <location>
        <position position="393"/>
    </location>
</feature>
<dbReference type="EMBL" id="JAGQHS010000214">
    <property type="protein sequence ID" value="MCA9758802.1"/>
    <property type="molecule type" value="Genomic_DNA"/>
</dbReference>
<dbReference type="SUPFAM" id="SSF52540">
    <property type="entry name" value="P-loop containing nucleoside triphosphate hydrolases"/>
    <property type="match status" value="1"/>
</dbReference>
<keyword evidence="2" id="KW-0547">Nucleotide-binding</keyword>
<reference evidence="5" key="2">
    <citation type="journal article" date="2021" name="Microbiome">
        <title>Successional dynamics and alternative stable states in a saline activated sludge microbial community over 9 years.</title>
        <authorList>
            <person name="Wang Y."/>
            <person name="Ye J."/>
            <person name="Ju F."/>
            <person name="Liu L."/>
            <person name="Boyd J.A."/>
            <person name="Deng Y."/>
            <person name="Parks D.H."/>
            <person name="Jiang X."/>
            <person name="Yin X."/>
            <person name="Woodcroft B.J."/>
            <person name="Tyson G.W."/>
            <person name="Hugenholtz P."/>
            <person name="Polz M.F."/>
            <person name="Zhang T."/>
        </authorList>
    </citation>
    <scope>NUCLEOTIDE SEQUENCE</scope>
    <source>
        <strain evidence="5">HKST-UBA02</strain>
    </source>
</reference>
<dbReference type="Proteomes" id="UP000739538">
    <property type="component" value="Unassembled WGS sequence"/>
</dbReference>
<evidence type="ECO:0000256" key="2">
    <source>
        <dbReference type="ARBA" id="ARBA00022741"/>
    </source>
</evidence>
<reference evidence="5" key="1">
    <citation type="submission" date="2020-04" db="EMBL/GenBank/DDBJ databases">
        <authorList>
            <person name="Zhang T."/>
        </authorList>
    </citation>
    <scope>NUCLEOTIDE SEQUENCE</scope>
    <source>
        <strain evidence="5">HKST-UBA02</strain>
    </source>
</reference>
<dbReference type="InterPro" id="IPR003593">
    <property type="entry name" value="AAA+_ATPase"/>
</dbReference>
<proteinExistence type="inferred from homology"/>
<gene>
    <name evidence="5" type="ORF">KDA27_23615</name>
</gene>
<dbReference type="Gene3D" id="3.30.230.10">
    <property type="match status" value="1"/>
</dbReference>
<feature type="domain" description="AAA+ ATPase" evidence="4">
    <location>
        <begin position="211"/>
        <end position="391"/>
    </location>
</feature>
<sequence length="393" mass="41309">MHSVVRTFALHGVDAIPVEVQVVVSSGYPQMTLVGLPDTSVRESKERISAAFRQADISLPPKRTTVNLAPAEVKKEGSGFDLPIALALLAAHGLVETERIERLFAIGEISLDGRLLRVRGALPCALAAARSGGTLLLPAGNVSEVEGVDGLEAVGLSSLRELALWLDGGDVCSPAAARSVEGSTPRAAGVDLSSIGGQLVAKRALEIAAAGDHNLLFVGPPGTGKTLLAQALPSILPPLTDVESLEVTIVHSVAGLLREGAVRVRTRPFRAPHHTVSAAGLVGGGAIPRPGEVSLAHRGVLFLDELPEFRTGVLDLLRQPLEEGEVRIVRAGRSVRFPSRVSLVAAMNPCPCGFLGSEKPCRCTPSQVQRYRGRIGGPLLDRMDLHVEVPTLI</sequence>
<evidence type="ECO:0000259" key="4">
    <source>
        <dbReference type="SMART" id="SM00382"/>
    </source>
</evidence>
<dbReference type="GO" id="GO:0003677">
    <property type="term" value="F:DNA binding"/>
    <property type="evidence" value="ECO:0007669"/>
    <property type="project" value="InterPro"/>
</dbReference>
<dbReference type="InterPro" id="IPR000523">
    <property type="entry name" value="Mg_chelatse_chII-like_cat_dom"/>
</dbReference>
<dbReference type="InterPro" id="IPR045006">
    <property type="entry name" value="CHLI-like"/>
</dbReference>
<dbReference type="NCBIfam" id="TIGR00368">
    <property type="entry name" value="YifB family Mg chelatase-like AAA ATPase"/>
    <property type="match status" value="1"/>
</dbReference>
<dbReference type="GO" id="GO:0005524">
    <property type="term" value="F:ATP binding"/>
    <property type="evidence" value="ECO:0007669"/>
    <property type="project" value="UniProtKB-KW"/>
</dbReference>
<dbReference type="InterPro" id="IPR014721">
    <property type="entry name" value="Ribsml_uS5_D2-typ_fold_subgr"/>
</dbReference>
<dbReference type="SUPFAM" id="SSF54211">
    <property type="entry name" value="Ribosomal protein S5 domain 2-like"/>
    <property type="match status" value="1"/>
</dbReference>
<protein>
    <submittedName>
        <fullName evidence="5">YifB family Mg chelatase-like AAA ATPase</fullName>
    </submittedName>
</protein>
<evidence type="ECO:0000313" key="6">
    <source>
        <dbReference type="Proteomes" id="UP000739538"/>
    </source>
</evidence>
<dbReference type="PRINTS" id="PR01657">
    <property type="entry name" value="MCMFAMILY"/>
</dbReference>
<dbReference type="Gene3D" id="3.40.50.300">
    <property type="entry name" value="P-loop containing nucleotide triphosphate hydrolases"/>
    <property type="match status" value="1"/>
</dbReference>
<dbReference type="Pfam" id="PF13541">
    <property type="entry name" value="ChlI"/>
    <property type="match status" value="1"/>
</dbReference>
<dbReference type="InterPro" id="IPR004482">
    <property type="entry name" value="Mg_chelat-rel"/>
</dbReference>
<dbReference type="InterPro" id="IPR027417">
    <property type="entry name" value="P-loop_NTPase"/>
</dbReference>
<dbReference type="InterPro" id="IPR020568">
    <property type="entry name" value="Ribosomal_Su5_D2-typ_SF"/>
</dbReference>
<dbReference type="AlphaFoldDB" id="A0A956NHC1"/>
<accession>A0A956NHC1</accession>
<evidence type="ECO:0000256" key="1">
    <source>
        <dbReference type="ARBA" id="ARBA00006354"/>
    </source>
</evidence>
<dbReference type="PANTHER" id="PTHR32039:SF7">
    <property type="entry name" value="COMPETENCE PROTEIN COMM"/>
    <property type="match status" value="1"/>
</dbReference>
<evidence type="ECO:0000256" key="3">
    <source>
        <dbReference type="ARBA" id="ARBA00022840"/>
    </source>
</evidence>
<name>A0A956NHC1_UNCEI</name>
<keyword evidence="3" id="KW-0067">ATP-binding</keyword>
<organism evidence="5 6">
    <name type="scientific">Eiseniibacteriota bacterium</name>
    <dbReference type="NCBI Taxonomy" id="2212470"/>
    <lineage>
        <taxon>Bacteria</taxon>
        <taxon>Candidatus Eiseniibacteriota</taxon>
    </lineage>
</organism>
<comment type="similarity">
    <text evidence="1">Belongs to the Mg-chelatase subunits D/I family. ComM subfamily.</text>
</comment>
<dbReference type="Pfam" id="PF01078">
    <property type="entry name" value="Mg_chelatase"/>
    <property type="match status" value="1"/>
</dbReference>
<dbReference type="SMART" id="SM00382">
    <property type="entry name" value="AAA"/>
    <property type="match status" value="1"/>
</dbReference>
<dbReference type="InterPro" id="IPR001208">
    <property type="entry name" value="MCM_dom"/>
</dbReference>
<comment type="caution">
    <text evidence="5">The sequence shown here is derived from an EMBL/GenBank/DDBJ whole genome shotgun (WGS) entry which is preliminary data.</text>
</comment>
<dbReference type="PANTHER" id="PTHR32039">
    <property type="entry name" value="MAGNESIUM-CHELATASE SUBUNIT CHLI"/>
    <property type="match status" value="1"/>
</dbReference>
<evidence type="ECO:0000313" key="5">
    <source>
        <dbReference type="EMBL" id="MCA9758802.1"/>
    </source>
</evidence>